<evidence type="ECO:0000256" key="4">
    <source>
        <dbReference type="ARBA" id="ARBA00023125"/>
    </source>
</evidence>
<dbReference type="InterPro" id="IPR050283">
    <property type="entry name" value="E-box_TF_Regulators"/>
</dbReference>
<keyword evidence="3" id="KW-0805">Transcription regulation</keyword>
<protein>
    <submittedName>
        <fullName evidence="8">Protein twist-like</fullName>
    </submittedName>
</protein>
<organism evidence="8">
    <name type="scientific">Drosophila rhopaloa</name>
    <name type="common">Fruit fly</name>
    <dbReference type="NCBI Taxonomy" id="1041015"/>
    <lineage>
        <taxon>Eukaryota</taxon>
        <taxon>Metazoa</taxon>
        <taxon>Ecdysozoa</taxon>
        <taxon>Arthropoda</taxon>
        <taxon>Hexapoda</taxon>
        <taxon>Insecta</taxon>
        <taxon>Pterygota</taxon>
        <taxon>Neoptera</taxon>
        <taxon>Endopterygota</taxon>
        <taxon>Diptera</taxon>
        <taxon>Brachycera</taxon>
        <taxon>Muscomorpha</taxon>
        <taxon>Ephydroidea</taxon>
        <taxon>Drosophilidae</taxon>
        <taxon>Drosophila</taxon>
        <taxon>Sophophora</taxon>
    </lineage>
</organism>
<accession>A0A6P4DZ23</accession>
<dbReference type="SMART" id="SM00353">
    <property type="entry name" value="HLH"/>
    <property type="match status" value="1"/>
</dbReference>
<keyword evidence="2" id="KW-0221">Differentiation</keyword>
<keyword evidence="4" id="KW-0238">DNA-binding</keyword>
<evidence type="ECO:0000256" key="6">
    <source>
        <dbReference type="ARBA" id="ARBA00023242"/>
    </source>
</evidence>
<feature type="domain" description="BHLH" evidence="7">
    <location>
        <begin position="1"/>
        <end position="48"/>
    </location>
</feature>
<dbReference type="GO" id="GO:0000977">
    <property type="term" value="F:RNA polymerase II transcription regulatory region sequence-specific DNA binding"/>
    <property type="evidence" value="ECO:0007669"/>
    <property type="project" value="TreeGrafter"/>
</dbReference>
<dbReference type="PANTHER" id="PTHR23349:SF50">
    <property type="entry name" value="PROTEIN TWIST"/>
    <property type="match status" value="1"/>
</dbReference>
<dbReference type="GO" id="GO:0030154">
    <property type="term" value="P:cell differentiation"/>
    <property type="evidence" value="ECO:0007669"/>
    <property type="project" value="UniProtKB-KW"/>
</dbReference>
<reference evidence="8" key="1">
    <citation type="submission" date="2025-08" db="UniProtKB">
        <authorList>
            <consortium name="RefSeq"/>
        </authorList>
    </citation>
    <scope>IDENTIFICATION</scope>
</reference>
<dbReference type="AlphaFoldDB" id="A0A6P4DZ23"/>
<keyword evidence="1" id="KW-0217">Developmental protein</keyword>
<dbReference type="PROSITE" id="PS50888">
    <property type="entry name" value="BHLH"/>
    <property type="match status" value="1"/>
</dbReference>
<dbReference type="Gene3D" id="4.10.280.10">
    <property type="entry name" value="Helix-loop-helix DNA-binding domain"/>
    <property type="match status" value="1"/>
</dbReference>
<evidence type="ECO:0000256" key="1">
    <source>
        <dbReference type="ARBA" id="ARBA00022473"/>
    </source>
</evidence>
<proteinExistence type="predicted"/>
<dbReference type="SUPFAM" id="SSF47459">
    <property type="entry name" value="HLH, helix-loop-helix DNA-binding domain"/>
    <property type="match status" value="1"/>
</dbReference>
<name>A0A6P4DZ23_DRORH</name>
<evidence type="ECO:0000256" key="3">
    <source>
        <dbReference type="ARBA" id="ARBA00023015"/>
    </source>
</evidence>
<dbReference type="RefSeq" id="XP_016969349.1">
    <property type="nucleotide sequence ID" value="XM_017113860.1"/>
</dbReference>
<dbReference type="OrthoDB" id="8583783at2759"/>
<evidence type="ECO:0000313" key="8">
    <source>
        <dbReference type="RefSeq" id="XP_016969349.1"/>
    </source>
</evidence>
<gene>
    <name evidence="8" type="primary">LOC108037317</name>
</gene>
<dbReference type="PANTHER" id="PTHR23349">
    <property type="entry name" value="BASIC HELIX-LOOP-HELIX TRANSCRIPTION FACTOR, TWIST"/>
    <property type="match status" value="1"/>
</dbReference>
<evidence type="ECO:0000256" key="2">
    <source>
        <dbReference type="ARBA" id="ARBA00022782"/>
    </source>
</evidence>
<evidence type="ECO:0000256" key="5">
    <source>
        <dbReference type="ARBA" id="ARBA00023163"/>
    </source>
</evidence>
<sequence>MANVRERQRTQSLNDAFKSLQQIIPTLPSDKLSKIQTLKLATRYIDFLCRMLSSSDISLLKALEAQGSPSAYGSASSLLSAAANGAEADLKCLRKANGAPIIPPEKLSYLFGVWRMEGDAQHQKA</sequence>
<dbReference type="Pfam" id="PF00010">
    <property type="entry name" value="HLH"/>
    <property type="match status" value="1"/>
</dbReference>
<dbReference type="GO" id="GO:0046983">
    <property type="term" value="F:protein dimerization activity"/>
    <property type="evidence" value="ECO:0007669"/>
    <property type="project" value="InterPro"/>
</dbReference>
<dbReference type="InterPro" id="IPR011598">
    <property type="entry name" value="bHLH_dom"/>
</dbReference>
<evidence type="ECO:0000259" key="7">
    <source>
        <dbReference type="PROSITE" id="PS50888"/>
    </source>
</evidence>
<dbReference type="InterPro" id="IPR036638">
    <property type="entry name" value="HLH_DNA-bd_sf"/>
</dbReference>
<keyword evidence="5" id="KW-0804">Transcription</keyword>
<keyword evidence="6" id="KW-0539">Nucleus</keyword>
<dbReference type="GO" id="GO:0000981">
    <property type="term" value="F:DNA-binding transcription factor activity, RNA polymerase II-specific"/>
    <property type="evidence" value="ECO:0007669"/>
    <property type="project" value="TreeGrafter"/>
</dbReference>